<name>A0ABD4YX79_9BURK</name>
<evidence type="ECO:0000259" key="9">
    <source>
        <dbReference type="Pfam" id="PF02366"/>
    </source>
</evidence>
<gene>
    <name evidence="10" type="ORF">N5C72_18455</name>
</gene>
<accession>A0ABD4YX79</accession>
<evidence type="ECO:0000313" key="11">
    <source>
        <dbReference type="Proteomes" id="UP001158644"/>
    </source>
</evidence>
<feature type="transmembrane region" description="Helical" evidence="8">
    <location>
        <begin position="138"/>
        <end position="157"/>
    </location>
</feature>
<dbReference type="InterPro" id="IPR050297">
    <property type="entry name" value="LipidA_mod_glycosyltrf_83"/>
</dbReference>
<reference evidence="10 11" key="1">
    <citation type="submission" date="2022-09" db="EMBL/GenBank/DDBJ databases">
        <title>Intensive care unit water sources are persistently colonized with multi-drug resistant bacteria and are the site of extensive horizontal gene transfer of antibiotic resistance genes.</title>
        <authorList>
            <person name="Diorio-Toth L."/>
        </authorList>
    </citation>
    <scope>NUCLEOTIDE SEQUENCE [LARGE SCALE GENOMIC DNA]</scope>
    <source>
        <strain evidence="10 11">GD03967</strain>
    </source>
</reference>
<evidence type="ECO:0000256" key="4">
    <source>
        <dbReference type="ARBA" id="ARBA00022679"/>
    </source>
</evidence>
<evidence type="ECO:0000256" key="8">
    <source>
        <dbReference type="SAM" id="Phobius"/>
    </source>
</evidence>
<feature type="transmembrane region" description="Helical" evidence="8">
    <location>
        <begin position="164"/>
        <end position="192"/>
    </location>
</feature>
<keyword evidence="5 8" id="KW-0812">Transmembrane</keyword>
<dbReference type="AlphaFoldDB" id="A0ABD4YX79"/>
<feature type="transmembrane region" description="Helical" evidence="8">
    <location>
        <begin position="310"/>
        <end position="332"/>
    </location>
</feature>
<evidence type="ECO:0000256" key="3">
    <source>
        <dbReference type="ARBA" id="ARBA00022676"/>
    </source>
</evidence>
<proteinExistence type="predicted"/>
<keyword evidence="6 8" id="KW-1133">Transmembrane helix</keyword>
<dbReference type="PANTHER" id="PTHR33908:SF3">
    <property type="entry name" value="UNDECAPRENYL PHOSPHATE-ALPHA-4-AMINO-4-DEOXY-L-ARABINOSE ARABINOSYL TRANSFERASE"/>
    <property type="match status" value="1"/>
</dbReference>
<feature type="transmembrane region" description="Helical" evidence="8">
    <location>
        <begin position="270"/>
        <end position="290"/>
    </location>
</feature>
<evidence type="ECO:0000256" key="7">
    <source>
        <dbReference type="ARBA" id="ARBA00023136"/>
    </source>
</evidence>
<feature type="transmembrane region" description="Helical" evidence="8">
    <location>
        <begin position="87"/>
        <end position="108"/>
    </location>
</feature>
<evidence type="ECO:0000313" key="10">
    <source>
        <dbReference type="EMBL" id="MDH1180072.1"/>
    </source>
</evidence>
<comment type="caution">
    <text evidence="10">The sequence shown here is derived from an EMBL/GenBank/DDBJ whole genome shotgun (WGS) entry which is preliminary data.</text>
</comment>
<dbReference type="Proteomes" id="UP001158644">
    <property type="component" value="Unassembled WGS sequence"/>
</dbReference>
<feature type="domain" description="ArnT-like N-terminal" evidence="9">
    <location>
        <begin position="31"/>
        <end position="236"/>
    </location>
</feature>
<dbReference type="PANTHER" id="PTHR33908">
    <property type="entry name" value="MANNOSYLTRANSFERASE YKCB-RELATED"/>
    <property type="match status" value="1"/>
</dbReference>
<dbReference type="InterPro" id="IPR003342">
    <property type="entry name" value="ArnT-like_N"/>
</dbReference>
<protein>
    <submittedName>
        <fullName evidence="10">Glycosyltransferase family 39 protein</fullName>
    </submittedName>
</protein>
<keyword evidence="4" id="KW-0808">Transferase</keyword>
<keyword evidence="2" id="KW-1003">Cell membrane</keyword>
<dbReference type="GO" id="GO:0005886">
    <property type="term" value="C:plasma membrane"/>
    <property type="evidence" value="ECO:0007669"/>
    <property type="project" value="UniProtKB-SubCell"/>
</dbReference>
<evidence type="ECO:0000256" key="5">
    <source>
        <dbReference type="ARBA" id="ARBA00022692"/>
    </source>
</evidence>
<dbReference type="GO" id="GO:0009103">
    <property type="term" value="P:lipopolysaccharide biosynthetic process"/>
    <property type="evidence" value="ECO:0007669"/>
    <property type="project" value="UniProtKB-ARBA"/>
</dbReference>
<dbReference type="GO" id="GO:0016757">
    <property type="term" value="F:glycosyltransferase activity"/>
    <property type="evidence" value="ECO:0007669"/>
    <property type="project" value="UniProtKB-KW"/>
</dbReference>
<dbReference type="RefSeq" id="WP_279991485.1">
    <property type="nucleotide sequence ID" value="NZ_JAOBZK010000027.1"/>
</dbReference>
<evidence type="ECO:0000256" key="1">
    <source>
        <dbReference type="ARBA" id="ARBA00004651"/>
    </source>
</evidence>
<feature type="transmembrane region" description="Helical" evidence="8">
    <location>
        <begin position="232"/>
        <end position="250"/>
    </location>
</feature>
<keyword evidence="7 8" id="KW-0472">Membrane</keyword>
<evidence type="ECO:0000256" key="2">
    <source>
        <dbReference type="ARBA" id="ARBA00022475"/>
    </source>
</evidence>
<evidence type="ECO:0000256" key="6">
    <source>
        <dbReference type="ARBA" id="ARBA00022989"/>
    </source>
</evidence>
<dbReference type="EMBL" id="JAOBZK010000027">
    <property type="protein sequence ID" value="MDH1180072.1"/>
    <property type="molecule type" value="Genomic_DNA"/>
</dbReference>
<comment type="subcellular location">
    <subcellularLocation>
        <location evidence="1">Cell membrane</location>
        <topology evidence="1">Multi-pass membrane protein</topology>
    </subcellularLocation>
</comment>
<organism evidence="10 11">
    <name type="scientific">Achromobacter mucicolens</name>
    <dbReference type="NCBI Taxonomy" id="1389922"/>
    <lineage>
        <taxon>Bacteria</taxon>
        <taxon>Pseudomonadati</taxon>
        <taxon>Pseudomonadota</taxon>
        <taxon>Betaproteobacteria</taxon>
        <taxon>Burkholderiales</taxon>
        <taxon>Alcaligenaceae</taxon>
        <taxon>Achromobacter</taxon>
    </lineage>
</organism>
<keyword evidence="3" id="KW-0328">Glycosyltransferase</keyword>
<feature type="transmembrane region" description="Helical" evidence="8">
    <location>
        <begin position="7"/>
        <end position="29"/>
    </location>
</feature>
<feature type="transmembrane region" description="Helical" evidence="8">
    <location>
        <begin position="358"/>
        <end position="382"/>
    </location>
</feature>
<feature type="transmembrane region" description="Helical" evidence="8">
    <location>
        <begin position="204"/>
        <end position="225"/>
    </location>
</feature>
<sequence length="482" mass="53661">MRLSAKSFFWILAGVAFSRLFLMMVLPLVDTSEPRYAEIARLMASSNDWITPWFEPGVPFWGKPPLSFWAQALSIKLFGLSEFAVRLPSLLAMTVVAALVYGAGSVLYGKNVARWAAVILATMLLPLVSAGAVLTDPFFALGITLSMSAFLVVRYRATVFWRYAFFVGLAIGLLAKGPLTIVLVAGSCLMWLAGQRDWQLHLKALPWARGILLAALITLPWYIAAEIKTPGFIQYFIIGEHFLRFVDAGWAGDLYGTAHERPLGAIWMDWLFASLPWSLIVLSAIGVSLVKRAGRGVLVQSLRESTSSYLLIWAFIAPLFFTLSRNILWTYVLPSLPPMALMLGVLADRLKFAESSRVWIGAVRASLALVPVIALILGMLSLNSPSRFKTEKHLIAQAERYMTAHEKLYYVNGRPFSARYYSQGTAEVLSENQIAQVLPTSQNRVFLAIRKGQLPTVLRAWPGTIKALFSNRRYTLYEVRGN</sequence>
<feature type="transmembrane region" description="Helical" evidence="8">
    <location>
        <begin position="115"/>
        <end position="132"/>
    </location>
</feature>
<dbReference type="Pfam" id="PF02366">
    <property type="entry name" value="PMT"/>
    <property type="match status" value="1"/>
</dbReference>